<accession>A0ABD5ZBB7</accession>
<name>A0ABD5ZBB7_9EURY</name>
<evidence type="ECO:0000313" key="2">
    <source>
        <dbReference type="EMBL" id="MFC7202453.1"/>
    </source>
</evidence>
<dbReference type="EMBL" id="JBHTAA010000001">
    <property type="protein sequence ID" value="MFC7202453.1"/>
    <property type="molecule type" value="Genomic_DNA"/>
</dbReference>
<evidence type="ECO:0000256" key="1">
    <source>
        <dbReference type="SAM" id="MobiDB-lite"/>
    </source>
</evidence>
<protein>
    <submittedName>
        <fullName evidence="2">Uncharacterized protein</fullName>
    </submittedName>
</protein>
<dbReference type="AlphaFoldDB" id="A0ABD5ZBB7"/>
<sequence length="244" mass="26051">MIVVATADFELYHEAVAELRNRGVDFTTIEPGDPLPERTAVVIAAPDDDVGDSDVSRVTATGEEARRAVDEALAMLRGGSGRTIIGVDPGTRPGIAVLSGETIVAAFHVPLADAVSVIEREANDAIDPLVRIGDGARLQGARIINDLHEIPVELVDETGTTPYLGTGARGMGDVLAAVNIAQMEGEPIESREITPTDGELQRIKSRSREESEDNRTIDEALARRVAAGELDISEALDEHRERDS</sequence>
<gene>
    <name evidence="2" type="ORF">ACFQJC_02930</name>
</gene>
<evidence type="ECO:0000313" key="3">
    <source>
        <dbReference type="Proteomes" id="UP001596481"/>
    </source>
</evidence>
<dbReference type="Proteomes" id="UP001596481">
    <property type="component" value="Unassembled WGS sequence"/>
</dbReference>
<proteinExistence type="predicted"/>
<keyword evidence="3" id="KW-1185">Reference proteome</keyword>
<organism evidence="2 3">
    <name type="scientific">Haloferax namakaokahaiae</name>
    <dbReference type="NCBI Taxonomy" id="1748331"/>
    <lineage>
        <taxon>Archaea</taxon>
        <taxon>Methanobacteriati</taxon>
        <taxon>Methanobacteriota</taxon>
        <taxon>Stenosarchaea group</taxon>
        <taxon>Halobacteria</taxon>
        <taxon>Halobacteriales</taxon>
        <taxon>Haloferacaceae</taxon>
        <taxon>Haloferax</taxon>
    </lineage>
</organism>
<dbReference type="RefSeq" id="WP_390221751.1">
    <property type="nucleotide sequence ID" value="NZ_JBHTAA010000001.1"/>
</dbReference>
<comment type="caution">
    <text evidence="2">The sequence shown here is derived from an EMBL/GenBank/DDBJ whole genome shotgun (WGS) entry which is preliminary data.</text>
</comment>
<reference evidence="2 3" key="1">
    <citation type="journal article" date="2019" name="Int. J. Syst. Evol. Microbiol.">
        <title>The Global Catalogue of Microorganisms (GCM) 10K type strain sequencing project: providing services to taxonomists for standard genome sequencing and annotation.</title>
        <authorList>
            <consortium name="The Broad Institute Genomics Platform"/>
            <consortium name="The Broad Institute Genome Sequencing Center for Infectious Disease"/>
            <person name="Wu L."/>
            <person name="Ma J."/>
        </authorList>
    </citation>
    <scope>NUCLEOTIDE SEQUENCE [LARGE SCALE GENOMIC DNA]</scope>
    <source>
        <strain evidence="2 3">DSM 29988</strain>
    </source>
</reference>
<feature type="region of interest" description="Disordered" evidence="1">
    <location>
        <begin position="194"/>
        <end position="218"/>
    </location>
</feature>